<feature type="transmembrane region" description="Helical" evidence="7">
    <location>
        <begin position="354"/>
        <end position="384"/>
    </location>
</feature>
<keyword evidence="3 7" id="KW-0997">Cell inner membrane</keyword>
<keyword evidence="4 7" id="KW-0812">Transmembrane</keyword>
<evidence type="ECO:0000256" key="3">
    <source>
        <dbReference type="ARBA" id="ARBA00022519"/>
    </source>
</evidence>
<dbReference type="Proteomes" id="UP000321726">
    <property type="component" value="Unassembled WGS sequence"/>
</dbReference>
<evidence type="ECO:0000256" key="5">
    <source>
        <dbReference type="ARBA" id="ARBA00022989"/>
    </source>
</evidence>
<evidence type="ECO:0000256" key="1">
    <source>
        <dbReference type="ARBA" id="ARBA00004429"/>
    </source>
</evidence>
<evidence type="ECO:0000256" key="4">
    <source>
        <dbReference type="ARBA" id="ARBA00022692"/>
    </source>
</evidence>
<keyword evidence="2" id="KW-1003">Cell membrane</keyword>
<comment type="subunit">
    <text evidence="7">The complex comprises the extracytoplasmic solute receptor protein and the two transmembrane proteins.</text>
</comment>
<comment type="subcellular location">
    <subcellularLocation>
        <location evidence="1 7">Cell inner membrane</location>
        <topology evidence="1 7">Multi-pass membrane protein</topology>
    </subcellularLocation>
</comment>
<dbReference type="PANTHER" id="PTHR33362">
    <property type="entry name" value="SIALIC ACID TRAP TRANSPORTER PERMEASE PROTEIN SIAT-RELATED"/>
    <property type="match status" value="1"/>
</dbReference>
<feature type="transmembrane region" description="Helical" evidence="7">
    <location>
        <begin position="396"/>
        <end position="420"/>
    </location>
</feature>
<keyword evidence="7" id="KW-0813">Transport</keyword>
<dbReference type="PANTHER" id="PTHR33362:SF3">
    <property type="entry name" value="SIALIC ACID TRAP TRANSPORTER PERMEASE PROTEIN SIAT"/>
    <property type="match status" value="1"/>
</dbReference>
<protein>
    <recommendedName>
        <fullName evidence="7">TRAP transporter large permease protein</fullName>
    </recommendedName>
</protein>
<gene>
    <name evidence="9" type="ORF">HCU01_02440</name>
</gene>
<feature type="domain" description="TRAP C4-dicarboxylate transport system permease DctM subunit" evidence="8">
    <location>
        <begin position="48"/>
        <end position="457"/>
    </location>
</feature>
<evidence type="ECO:0000256" key="7">
    <source>
        <dbReference type="RuleBase" id="RU369079"/>
    </source>
</evidence>
<evidence type="ECO:0000259" key="8">
    <source>
        <dbReference type="Pfam" id="PF06808"/>
    </source>
</evidence>
<dbReference type="PIRSF" id="PIRSF006066">
    <property type="entry name" value="HI0050"/>
    <property type="match status" value="1"/>
</dbReference>
<keyword evidence="6 7" id="KW-0472">Membrane</keyword>
<feature type="transmembrane region" description="Helical" evidence="7">
    <location>
        <begin position="254"/>
        <end position="276"/>
    </location>
</feature>
<proteinExistence type="inferred from homology"/>
<feature type="transmembrane region" description="Helical" evidence="7">
    <location>
        <begin position="50"/>
        <end position="75"/>
    </location>
</feature>
<evidence type="ECO:0000313" key="9">
    <source>
        <dbReference type="EMBL" id="GEN22295.1"/>
    </source>
</evidence>
<dbReference type="Pfam" id="PF06808">
    <property type="entry name" value="DctM"/>
    <property type="match status" value="1"/>
</dbReference>
<feature type="transmembrane region" description="Helical" evidence="7">
    <location>
        <begin position="21"/>
        <end position="44"/>
    </location>
</feature>
<feature type="transmembrane region" description="Helical" evidence="7">
    <location>
        <begin position="176"/>
        <end position="199"/>
    </location>
</feature>
<feature type="transmembrane region" description="Helical" evidence="7">
    <location>
        <begin position="211"/>
        <end position="233"/>
    </location>
</feature>
<organism evidence="9 10">
    <name type="scientific">Halomonas cupida</name>
    <dbReference type="NCBI Taxonomy" id="44933"/>
    <lineage>
        <taxon>Bacteria</taxon>
        <taxon>Pseudomonadati</taxon>
        <taxon>Pseudomonadota</taxon>
        <taxon>Gammaproteobacteria</taxon>
        <taxon>Oceanospirillales</taxon>
        <taxon>Halomonadaceae</taxon>
        <taxon>Halomonas</taxon>
    </lineage>
</organism>
<feature type="transmembrane region" description="Helical" evidence="7">
    <location>
        <begin position="312"/>
        <end position="334"/>
    </location>
</feature>
<feature type="transmembrane region" description="Helical" evidence="7">
    <location>
        <begin position="440"/>
        <end position="461"/>
    </location>
</feature>
<name>A0ABQ0W9E6_9GAMM</name>
<evidence type="ECO:0000256" key="2">
    <source>
        <dbReference type="ARBA" id="ARBA00022475"/>
    </source>
</evidence>
<feature type="transmembrane region" description="Helical" evidence="7">
    <location>
        <begin position="282"/>
        <end position="300"/>
    </location>
</feature>
<reference evidence="9 10" key="1">
    <citation type="submission" date="2019-07" db="EMBL/GenBank/DDBJ databases">
        <title>Whole genome shotgun sequence of Halomonas cupida NBRC 102219.</title>
        <authorList>
            <person name="Hosoyama A."/>
            <person name="Uohara A."/>
            <person name="Ohji S."/>
            <person name="Ichikawa N."/>
        </authorList>
    </citation>
    <scope>NUCLEOTIDE SEQUENCE [LARGE SCALE GENOMIC DNA]</scope>
    <source>
        <strain evidence="9 10">NBRC 102219</strain>
    </source>
</reference>
<dbReference type="InterPro" id="IPR010656">
    <property type="entry name" value="DctM"/>
</dbReference>
<accession>A0ABQ0W9E6</accession>
<keyword evidence="10" id="KW-1185">Reference proteome</keyword>
<comment type="function">
    <text evidence="7">Part of the tripartite ATP-independent periplasmic (TRAP) transport system.</text>
</comment>
<keyword evidence="5 7" id="KW-1133">Transmembrane helix</keyword>
<feature type="transmembrane region" description="Helical" evidence="7">
    <location>
        <begin position="140"/>
        <end position="164"/>
    </location>
</feature>
<dbReference type="EMBL" id="BJXU01000008">
    <property type="protein sequence ID" value="GEN22295.1"/>
    <property type="molecule type" value="Genomic_DNA"/>
</dbReference>
<dbReference type="NCBIfam" id="TIGR00786">
    <property type="entry name" value="dctM"/>
    <property type="match status" value="1"/>
</dbReference>
<feature type="transmembrane region" description="Helical" evidence="7">
    <location>
        <begin position="95"/>
        <end position="120"/>
    </location>
</feature>
<dbReference type="InterPro" id="IPR004681">
    <property type="entry name" value="TRAP_DctM"/>
</dbReference>
<evidence type="ECO:0000256" key="6">
    <source>
        <dbReference type="ARBA" id="ARBA00023136"/>
    </source>
</evidence>
<evidence type="ECO:0000313" key="10">
    <source>
        <dbReference type="Proteomes" id="UP000321726"/>
    </source>
</evidence>
<sequence>MTEPGNPDMKEMMITNSHGSRVAPVIALLALVGCVALAVAGYYLSLLFVLLFTLLLVGVPIAISLAGSCLVYVTLTGRVPDVVVVHRMINGIDSFPLLAIPFFILAGNLMNNGGITTRIFDFAKALMGWMRGGLGHVNVGASIVFSGMSGAAVADAGGLGTIEIKAMRDAGYDQEFSVGITAASSTIGPIIPPSLPMVIYGVMASVSVGQLFVAGLVPGLLMGLTLMVMIFLLARRRGYQRDARFSIKAIGTTFSRAFLSLLTPVLIVGGIISGAFTPTEAAIAAVVYALVLGGLVYRTLTWRRLLKVSMETIETTAIILFIVAGASIFAWILTSNQVAQHVMALLGPFQDNPVAVLLIINLVLIIVGCFMETIAAITILVPVLLPVAVASGVDPVHFGVIMVLNLMIGLLTPPVGMVLYVLSRVSGISFEHCMRGTFPFLIPLLIALMLVTFVPAISMWLPTLIYR</sequence>
<comment type="similarity">
    <text evidence="7">Belongs to the TRAP transporter large permease family.</text>
</comment>
<comment type="caution">
    <text evidence="9">The sequence shown here is derived from an EMBL/GenBank/DDBJ whole genome shotgun (WGS) entry which is preliminary data.</text>
</comment>